<dbReference type="Proteomes" id="UP000278398">
    <property type="component" value="Unassembled WGS sequence"/>
</dbReference>
<gene>
    <name evidence="1" type="ORF">EJC49_14280</name>
</gene>
<dbReference type="EMBL" id="RWKW01000051">
    <property type="protein sequence ID" value="RST85703.1"/>
    <property type="molecule type" value="Genomic_DNA"/>
</dbReference>
<name>A0A429YW64_9HYPH</name>
<evidence type="ECO:0000313" key="2">
    <source>
        <dbReference type="Proteomes" id="UP000278398"/>
    </source>
</evidence>
<sequence length="177" mass="18534">MFPLFSAVVFLHAPALAEDAQLTDPIAKAPELALRDLVPAAILEAITNPFNLRAEVASNDAGRPFQATFDIALPDYPNVTISLLVSEREATTGLIANILSMAASGNLPGGWAADTEVLADAECVGVVDQNMINCLIGSAAVQFTATDFSGGGSIDYPATKALFATFPLDSYRKAFGQ</sequence>
<dbReference type="AlphaFoldDB" id="A0A429YW64"/>
<evidence type="ECO:0000313" key="1">
    <source>
        <dbReference type="EMBL" id="RST85703.1"/>
    </source>
</evidence>
<accession>A0A429YW64</accession>
<comment type="caution">
    <text evidence="1">The sequence shown here is derived from an EMBL/GenBank/DDBJ whole genome shotgun (WGS) entry which is preliminary data.</text>
</comment>
<dbReference type="RefSeq" id="WP_126700608.1">
    <property type="nucleotide sequence ID" value="NZ_RWKW01000051.1"/>
</dbReference>
<keyword evidence="2" id="KW-1185">Reference proteome</keyword>
<reference evidence="1 2" key="1">
    <citation type="submission" date="2018-12" db="EMBL/GenBank/DDBJ databases">
        <title>Mesorhizobium carbonis sp. nov., isolated from coal mine water.</title>
        <authorList>
            <person name="Xin W."/>
            <person name="Xu Z."/>
            <person name="Xiang F."/>
            <person name="Zhang J."/>
            <person name="Xi L."/>
            <person name="Liu J."/>
        </authorList>
    </citation>
    <scope>NUCLEOTIDE SEQUENCE [LARGE SCALE GENOMIC DNA]</scope>
    <source>
        <strain evidence="1 2">B2.3</strain>
    </source>
</reference>
<protein>
    <submittedName>
        <fullName evidence="1">Uncharacterized protein</fullName>
    </submittedName>
</protein>
<organism evidence="1 2">
    <name type="scientific">Aquibium carbonis</name>
    <dbReference type="NCBI Taxonomy" id="2495581"/>
    <lineage>
        <taxon>Bacteria</taxon>
        <taxon>Pseudomonadati</taxon>
        <taxon>Pseudomonadota</taxon>
        <taxon>Alphaproteobacteria</taxon>
        <taxon>Hyphomicrobiales</taxon>
        <taxon>Phyllobacteriaceae</taxon>
        <taxon>Aquibium</taxon>
    </lineage>
</organism>
<proteinExistence type="predicted"/>